<dbReference type="Proteomes" id="UP001500063">
    <property type="component" value="Unassembled WGS sequence"/>
</dbReference>
<evidence type="ECO:0000313" key="9">
    <source>
        <dbReference type="EMBL" id="GAA0328529.1"/>
    </source>
</evidence>
<evidence type="ECO:0008006" key="11">
    <source>
        <dbReference type="Google" id="ProtNLM"/>
    </source>
</evidence>
<dbReference type="RefSeq" id="WP_344114845.1">
    <property type="nucleotide sequence ID" value="NZ_BAAABW010000001.1"/>
</dbReference>
<sequence>MLNMSTPVRRASLIVAAALAAAAVVQQLLVIAGFGGWLPGWQPWPYLLAAVPAFLFGGPRWASTDRSLPGQRVVAGVRRIPVWMGVAGVMVIATAVWAVLQAREPYIGHEEAVYANKARSWVSGAPDAGWGVYRPVGLPAVGYVALTAHNSVGALRAVALILVLFTLGVTYFIAARWTTPRRAVVVVLVLLSGLGFLRRVPEYLNDIGSTGLLLLVVFLITRAQERAESRALLAIPFVVVPAFYFRYGIAGNLLAICVAALLAYGPRAWSMQWRNIAIAGALIALGLVPHFVYAVRATGSPLGVVSWATSQANRAYFGDGLVYYLSIFPYRLAGDLGAVVMSAGIIAAAVAMRRRSRIRSPKVHGGPEDRRRAFLGTASVLIIVALGLTSHGEPRFVYVPVVLLTVLGVQALAEYSGRWSATVLTGVAAFAALSVLGTAQVVGQGAMRGPHLLSESTVPVARELSAPGPCLVVSGYEPEMGWYSGCDAVTYAEYREAEVPADVKVQFVLFERGRLQPGPSALKELVGTRKETTRTIPTEGSLGRATVVSLD</sequence>
<comment type="caution">
    <text evidence="9">The sequence shown here is derived from an EMBL/GenBank/DDBJ whole genome shotgun (WGS) entry which is preliminary data.</text>
</comment>
<reference evidence="10" key="1">
    <citation type="journal article" date="2019" name="Int. J. Syst. Evol. Microbiol.">
        <title>The Global Catalogue of Microorganisms (GCM) 10K type strain sequencing project: providing services to taxonomists for standard genome sequencing and annotation.</title>
        <authorList>
            <consortium name="The Broad Institute Genomics Platform"/>
            <consortium name="The Broad Institute Genome Sequencing Center for Infectious Disease"/>
            <person name="Wu L."/>
            <person name="Ma J."/>
        </authorList>
    </citation>
    <scope>NUCLEOTIDE SEQUENCE [LARGE SCALE GENOMIC DNA]</scope>
    <source>
        <strain evidence="10">JCM 4565</strain>
    </source>
</reference>
<feature type="transmembrane region" description="Helical" evidence="8">
    <location>
        <begin position="332"/>
        <end position="352"/>
    </location>
</feature>
<keyword evidence="5 8" id="KW-0812">Transmembrane</keyword>
<keyword evidence="6 8" id="KW-1133">Transmembrane helix</keyword>
<feature type="transmembrane region" description="Helical" evidence="8">
    <location>
        <begin position="243"/>
        <end position="264"/>
    </location>
</feature>
<evidence type="ECO:0000256" key="5">
    <source>
        <dbReference type="ARBA" id="ARBA00022692"/>
    </source>
</evidence>
<dbReference type="PANTHER" id="PTHR33908">
    <property type="entry name" value="MANNOSYLTRANSFERASE YKCB-RELATED"/>
    <property type="match status" value="1"/>
</dbReference>
<feature type="transmembrane region" description="Helical" evidence="8">
    <location>
        <begin position="180"/>
        <end position="197"/>
    </location>
</feature>
<evidence type="ECO:0000256" key="8">
    <source>
        <dbReference type="SAM" id="Phobius"/>
    </source>
</evidence>
<proteinExistence type="predicted"/>
<feature type="transmembrane region" description="Helical" evidence="8">
    <location>
        <begin position="153"/>
        <end position="174"/>
    </location>
</feature>
<evidence type="ECO:0000313" key="10">
    <source>
        <dbReference type="Proteomes" id="UP001500063"/>
    </source>
</evidence>
<gene>
    <name evidence="9" type="ORF">GCM10010319_00620</name>
</gene>
<evidence type="ECO:0000256" key="6">
    <source>
        <dbReference type="ARBA" id="ARBA00022989"/>
    </source>
</evidence>
<keyword evidence="10" id="KW-1185">Reference proteome</keyword>
<accession>A0ABP3G0U9</accession>
<feature type="transmembrane region" description="Helical" evidence="8">
    <location>
        <begin position="82"/>
        <end position="100"/>
    </location>
</feature>
<dbReference type="EMBL" id="BAAABW010000001">
    <property type="protein sequence ID" value="GAA0328529.1"/>
    <property type="molecule type" value="Genomic_DNA"/>
</dbReference>
<keyword evidence="2" id="KW-1003">Cell membrane</keyword>
<evidence type="ECO:0000256" key="2">
    <source>
        <dbReference type="ARBA" id="ARBA00022475"/>
    </source>
</evidence>
<dbReference type="InterPro" id="IPR050297">
    <property type="entry name" value="LipidA_mod_glycosyltrf_83"/>
</dbReference>
<name>A0ABP3G0U9_9ACTN</name>
<feature type="transmembrane region" description="Helical" evidence="8">
    <location>
        <begin position="420"/>
        <end position="442"/>
    </location>
</feature>
<organism evidence="9 10">
    <name type="scientific">Streptomyces blastmyceticus</name>
    <dbReference type="NCBI Taxonomy" id="68180"/>
    <lineage>
        <taxon>Bacteria</taxon>
        <taxon>Bacillati</taxon>
        <taxon>Actinomycetota</taxon>
        <taxon>Actinomycetes</taxon>
        <taxon>Kitasatosporales</taxon>
        <taxon>Streptomycetaceae</taxon>
        <taxon>Streptomyces</taxon>
    </lineage>
</organism>
<feature type="transmembrane region" description="Helical" evidence="8">
    <location>
        <begin position="373"/>
        <end position="390"/>
    </location>
</feature>
<keyword evidence="3" id="KW-0328">Glycosyltransferase</keyword>
<evidence type="ECO:0000256" key="4">
    <source>
        <dbReference type="ARBA" id="ARBA00022679"/>
    </source>
</evidence>
<evidence type="ECO:0000256" key="7">
    <source>
        <dbReference type="ARBA" id="ARBA00023136"/>
    </source>
</evidence>
<evidence type="ECO:0000256" key="3">
    <source>
        <dbReference type="ARBA" id="ARBA00022676"/>
    </source>
</evidence>
<feature type="transmembrane region" description="Helical" evidence="8">
    <location>
        <begin position="276"/>
        <end position="295"/>
    </location>
</feature>
<dbReference type="PANTHER" id="PTHR33908:SF11">
    <property type="entry name" value="MEMBRANE PROTEIN"/>
    <property type="match status" value="1"/>
</dbReference>
<evidence type="ECO:0000256" key="1">
    <source>
        <dbReference type="ARBA" id="ARBA00004651"/>
    </source>
</evidence>
<comment type="subcellular location">
    <subcellularLocation>
        <location evidence="1">Cell membrane</location>
        <topology evidence="1">Multi-pass membrane protein</topology>
    </subcellularLocation>
</comment>
<feature type="transmembrane region" description="Helical" evidence="8">
    <location>
        <begin position="396"/>
        <end position="413"/>
    </location>
</feature>
<keyword evidence="4" id="KW-0808">Transferase</keyword>
<feature type="transmembrane region" description="Helical" evidence="8">
    <location>
        <begin position="43"/>
        <end position="62"/>
    </location>
</feature>
<protein>
    <recommendedName>
        <fullName evidence="11">Glycosyltransferase</fullName>
    </recommendedName>
</protein>
<keyword evidence="7 8" id="KW-0472">Membrane</keyword>